<evidence type="ECO:0000313" key="2">
    <source>
        <dbReference type="EMBL" id="KAH7363292.1"/>
    </source>
</evidence>
<proteinExistence type="predicted"/>
<sequence length="485" mass="54493">MSSDPDDPSSDLPTTTIARRGPSQNGVPAVTIILEGQANPREATGRYVGVHAITLQPVFTTGSTFLLRPGGRQAAAKDIIFDEKLLRNDAPESAAALRATAVVIDEIFVPAQKRRQRFPARPGPVKRSRLDDVGTEAHHMELPLRLGHIDEYRQSEFFRLAVPRLGNIQIPETLVALARAIQASLHNENLHLHVVVMAIIVWVDIHSDPAERGRVRFPPQNLTQFVAYWPHFLRFHEVFHLPVYCHPCQFTRVMGQNNIYAVREDWEEEAKTLVDVCRLHPRTDYAQMLPSSWPGSTLTFPADAEDYGFATPNMVLAKKLGQPSIHIIGHPAYPCDGSRHTAFLLPRTWMSPAIKYAMPRTTTEISDIVIEPERRELGSLRLITGQVLDIFPRPEDLTPLATIPAQQSPTRPPCPVIQQQEVHNNVHTNNSLRVFWEHVASPEFRRAQKEAQDSKLQEAIAAGITLDQVSFDQHNLLSPPKYELP</sequence>
<feature type="region of interest" description="Disordered" evidence="1">
    <location>
        <begin position="1"/>
        <end position="24"/>
    </location>
</feature>
<accession>A0A8K0TH38</accession>
<organism evidence="2 3">
    <name type="scientific">Plectosphaerella cucumerina</name>
    <dbReference type="NCBI Taxonomy" id="40658"/>
    <lineage>
        <taxon>Eukaryota</taxon>
        <taxon>Fungi</taxon>
        <taxon>Dikarya</taxon>
        <taxon>Ascomycota</taxon>
        <taxon>Pezizomycotina</taxon>
        <taxon>Sordariomycetes</taxon>
        <taxon>Hypocreomycetidae</taxon>
        <taxon>Glomerellales</taxon>
        <taxon>Plectosphaerellaceae</taxon>
        <taxon>Plectosphaerella</taxon>
    </lineage>
</organism>
<dbReference type="OrthoDB" id="5106671at2759"/>
<dbReference type="Proteomes" id="UP000813385">
    <property type="component" value="Unassembled WGS sequence"/>
</dbReference>
<protein>
    <submittedName>
        <fullName evidence="2">Uncharacterized protein</fullName>
    </submittedName>
</protein>
<dbReference type="AlphaFoldDB" id="A0A8K0TH38"/>
<keyword evidence="3" id="KW-1185">Reference proteome</keyword>
<evidence type="ECO:0000256" key="1">
    <source>
        <dbReference type="SAM" id="MobiDB-lite"/>
    </source>
</evidence>
<reference evidence="2" key="1">
    <citation type="journal article" date="2021" name="Nat. Commun.">
        <title>Genetic determinants of endophytism in the Arabidopsis root mycobiome.</title>
        <authorList>
            <person name="Mesny F."/>
            <person name="Miyauchi S."/>
            <person name="Thiergart T."/>
            <person name="Pickel B."/>
            <person name="Atanasova L."/>
            <person name="Karlsson M."/>
            <person name="Huettel B."/>
            <person name="Barry K.W."/>
            <person name="Haridas S."/>
            <person name="Chen C."/>
            <person name="Bauer D."/>
            <person name="Andreopoulos W."/>
            <person name="Pangilinan J."/>
            <person name="LaButti K."/>
            <person name="Riley R."/>
            <person name="Lipzen A."/>
            <person name="Clum A."/>
            <person name="Drula E."/>
            <person name="Henrissat B."/>
            <person name="Kohler A."/>
            <person name="Grigoriev I.V."/>
            <person name="Martin F.M."/>
            <person name="Hacquard S."/>
        </authorList>
    </citation>
    <scope>NUCLEOTIDE SEQUENCE</scope>
    <source>
        <strain evidence="2">MPI-CAGE-AT-0016</strain>
    </source>
</reference>
<evidence type="ECO:0000313" key="3">
    <source>
        <dbReference type="Proteomes" id="UP000813385"/>
    </source>
</evidence>
<comment type="caution">
    <text evidence="2">The sequence shown here is derived from an EMBL/GenBank/DDBJ whole genome shotgun (WGS) entry which is preliminary data.</text>
</comment>
<name>A0A8K0TH38_9PEZI</name>
<gene>
    <name evidence="2" type="ORF">B0T11DRAFT_353421</name>
</gene>
<dbReference type="EMBL" id="JAGPXD010000003">
    <property type="protein sequence ID" value="KAH7363292.1"/>
    <property type="molecule type" value="Genomic_DNA"/>
</dbReference>